<keyword evidence="1" id="KW-0472">Membrane</keyword>
<dbReference type="EMBL" id="JAMXLR010000026">
    <property type="protein sequence ID" value="MCO6043869.1"/>
    <property type="molecule type" value="Genomic_DNA"/>
</dbReference>
<feature type="transmembrane region" description="Helical" evidence="1">
    <location>
        <begin position="103"/>
        <end position="121"/>
    </location>
</feature>
<accession>A0A9X2F8M2</accession>
<gene>
    <name evidence="2" type="ORF">NG895_08105</name>
</gene>
<evidence type="ECO:0000256" key="1">
    <source>
        <dbReference type="SAM" id="Phobius"/>
    </source>
</evidence>
<reference evidence="2" key="1">
    <citation type="submission" date="2022-06" db="EMBL/GenBank/DDBJ databases">
        <title>Aeoliella straminimaris, a novel planctomycete from sediments.</title>
        <authorList>
            <person name="Vitorino I.R."/>
            <person name="Lage O.M."/>
        </authorList>
    </citation>
    <scope>NUCLEOTIDE SEQUENCE</scope>
    <source>
        <strain evidence="2">ICT_H6.2</strain>
    </source>
</reference>
<feature type="transmembrane region" description="Helical" evidence="1">
    <location>
        <begin position="65"/>
        <end position="83"/>
    </location>
</feature>
<keyword evidence="3" id="KW-1185">Reference proteome</keyword>
<comment type="caution">
    <text evidence="2">The sequence shown here is derived from an EMBL/GenBank/DDBJ whole genome shotgun (WGS) entry which is preliminary data.</text>
</comment>
<organism evidence="2 3">
    <name type="scientific">Aeoliella straminimaris</name>
    <dbReference type="NCBI Taxonomy" id="2954799"/>
    <lineage>
        <taxon>Bacteria</taxon>
        <taxon>Pseudomonadati</taxon>
        <taxon>Planctomycetota</taxon>
        <taxon>Planctomycetia</taxon>
        <taxon>Pirellulales</taxon>
        <taxon>Lacipirellulaceae</taxon>
        <taxon>Aeoliella</taxon>
    </lineage>
</organism>
<dbReference type="Proteomes" id="UP001155241">
    <property type="component" value="Unassembled WGS sequence"/>
</dbReference>
<evidence type="ECO:0000313" key="3">
    <source>
        <dbReference type="Proteomes" id="UP001155241"/>
    </source>
</evidence>
<evidence type="ECO:0000313" key="2">
    <source>
        <dbReference type="EMBL" id="MCO6043869.1"/>
    </source>
</evidence>
<name>A0A9X2F8M2_9BACT</name>
<protein>
    <submittedName>
        <fullName evidence="2">Uncharacterized protein</fullName>
    </submittedName>
</protein>
<feature type="transmembrane region" description="Helical" evidence="1">
    <location>
        <begin position="12"/>
        <end position="31"/>
    </location>
</feature>
<keyword evidence="1" id="KW-0812">Transmembrane</keyword>
<proteinExistence type="predicted"/>
<keyword evidence="1" id="KW-1133">Transmembrane helix</keyword>
<dbReference type="AlphaFoldDB" id="A0A9X2F8M2"/>
<sequence length="144" mass="15707">MANQVTTVPSRFIFWSTAPFLVAFLVLMPLLVSPPSVSGWIVLLGCELLAALVFAGLYDTVKFRWCWRLVGAIVFLGYAMYLADMIIEGEWIGDGRRSSATALNALCGLAAFGVPGLWYAVRGRFGEIAEADLCLDESSPEHAE</sequence>
<feature type="transmembrane region" description="Helical" evidence="1">
    <location>
        <begin position="37"/>
        <end position="58"/>
    </location>
</feature>
<dbReference type="RefSeq" id="WP_252851971.1">
    <property type="nucleotide sequence ID" value="NZ_JAMXLR010000026.1"/>
</dbReference>